<dbReference type="SUPFAM" id="SSF52317">
    <property type="entry name" value="Class I glutamine amidotransferase-like"/>
    <property type="match status" value="1"/>
</dbReference>
<dbReference type="AlphaFoldDB" id="A0A9W8XCY3"/>
<dbReference type="OrthoDB" id="5369144at2759"/>
<dbReference type="GeneID" id="80914841"/>
<keyword evidence="2" id="KW-1185">Reference proteome</keyword>
<dbReference type="RefSeq" id="XP_056067170.1">
    <property type="nucleotide sequence ID" value="XM_056220043.1"/>
</dbReference>
<comment type="caution">
    <text evidence="1">The sequence shown here is derived from an EMBL/GenBank/DDBJ whole genome shotgun (WGS) entry which is preliminary data.</text>
</comment>
<reference evidence="1" key="1">
    <citation type="submission" date="2022-10" db="EMBL/GenBank/DDBJ databases">
        <title>Tapping the CABI collections for fungal endophytes: first genome assemblies for Collariella, Neodidymelliopsis, Ascochyta clinopodiicola, Didymella pomorum, Didymosphaeria variabile, Neocosmospora piperis and Neocucurbitaria cava.</title>
        <authorList>
            <person name="Hill R."/>
        </authorList>
    </citation>
    <scope>NUCLEOTIDE SEQUENCE</scope>
    <source>
        <strain evidence="1">IMI 356815</strain>
    </source>
</reference>
<dbReference type="Proteomes" id="UP001140513">
    <property type="component" value="Unassembled WGS sequence"/>
</dbReference>
<name>A0A9W8XCY3_9PLEO</name>
<accession>A0A9W8XCY3</accession>
<proteinExistence type="predicted"/>
<evidence type="ECO:0000313" key="2">
    <source>
        <dbReference type="Proteomes" id="UP001140513"/>
    </source>
</evidence>
<organism evidence="1 2">
    <name type="scientific">Didymosphaeria variabile</name>
    <dbReference type="NCBI Taxonomy" id="1932322"/>
    <lineage>
        <taxon>Eukaryota</taxon>
        <taxon>Fungi</taxon>
        <taxon>Dikarya</taxon>
        <taxon>Ascomycota</taxon>
        <taxon>Pezizomycotina</taxon>
        <taxon>Dothideomycetes</taxon>
        <taxon>Pleosporomycetidae</taxon>
        <taxon>Pleosporales</taxon>
        <taxon>Massarineae</taxon>
        <taxon>Didymosphaeriaceae</taxon>
        <taxon>Didymosphaeria</taxon>
    </lineage>
</organism>
<dbReference type="InterPro" id="IPR029062">
    <property type="entry name" value="Class_I_gatase-like"/>
</dbReference>
<dbReference type="Gene3D" id="3.40.50.880">
    <property type="match status" value="1"/>
</dbReference>
<evidence type="ECO:0000313" key="1">
    <source>
        <dbReference type="EMBL" id="KAJ4347370.1"/>
    </source>
</evidence>
<gene>
    <name evidence="1" type="ORF">N0V89_011311</name>
</gene>
<dbReference type="EMBL" id="JAPEUX010000008">
    <property type="protein sequence ID" value="KAJ4347370.1"/>
    <property type="molecule type" value="Genomic_DNA"/>
</dbReference>
<protein>
    <submittedName>
        <fullName evidence="1">Uncharacterized protein</fullName>
    </submittedName>
</protein>
<sequence>MSFDGMSTLAAVESVHEIAIARSNNPEDHKSKTKALEKLVGNFTLDDLTKFRQAYVDRYFVDPEHHLRNFDVYQEDAKLRLHPSLLFELLGILNKSEVERDTEYLRHLLAKAESATLSSADRQAYYSWLPRIGLWDAPARETSERTSVSSYERLLRIKAWEKISSLDFDAALLKIERSFSTATVRANTPREKTVAVIASSHGAQWQELIDWALGMLSNGYALQVFTPYGRPVAIQRDSMLVREPPTEAIAVALGLPGVGLGAPLRLDPLRLPADRLKYLMGNAMCADKFDPQQFGAVYLAGGLGFNEDVAVTSPKGSDPTHAWIEPTPNIATMMRRAIEHRLPMIALCHGPTLLACFDIEINGVNEKLVKGVKVAALPALEPMVHAQGKLEPQFSFFTWKTHDVLAEAGALVDEAEDLKDMTVVKTGVKDGLHLVTGPGPQTAMNLIGATMSVMKKRWESSYTIPYTTNARFL</sequence>